<dbReference type="PANTHER" id="PTHR20857:SF15">
    <property type="entry name" value="THIAMINE-PHOSPHATE SYNTHASE"/>
    <property type="match status" value="1"/>
</dbReference>
<dbReference type="InterPro" id="IPR013785">
    <property type="entry name" value="Aldolase_TIM"/>
</dbReference>
<evidence type="ECO:0000256" key="12">
    <source>
        <dbReference type="RuleBase" id="RU004253"/>
    </source>
</evidence>
<comment type="cofactor">
    <cofactor evidence="10">
        <name>Mg(2+)</name>
        <dbReference type="ChEBI" id="CHEBI:18420"/>
    </cofactor>
    <text evidence="10">Binds 1 Mg(2+) ion per subunit.</text>
</comment>
<feature type="binding site" evidence="10">
    <location>
        <position position="111"/>
    </location>
    <ligand>
        <name>4-amino-2-methyl-5-(diphosphooxymethyl)pyrimidine</name>
        <dbReference type="ChEBI" id="CHEBI:57841"/>
    </ligand>
</feature>
<comment type="similarity">
    <text evidence="10 11">Belongs to the thiamine-phosphate synthase family.</text>
</comment>
<evidence type="ECO:0000256" key="3">
    <source>
        <dbReference type="ARBA" id="ARBA00022679"/>
    </source>
</evidence>
<feature type="binding site" evidence="10">
    <location>
        <position position="73"/>
    </location>
    <ligand>
        <name>Mg(2+)</name>
        <dbReference type="ChEBI" id="CHEBI:18420"/>
    </ligand>
</feature>
<dbReference type="InterPro" id="IPR036206">
    <property type="entry name" value="ThiamineP_synth_sf"/>
</dbReference>
<gene>
    <name evidence="10 14" type="primary">thiE</name>
    <name evidence="14" type="ORF">IAA96_06380</name>
</gene>
<dbReference type="CDD" id="cd00564">
    <property type="entry name" value="TMP_TenI"/>
    <property type="match status" value="1"/>
</dbReference>
<dbReference type="EMBL" id="JADIMS010000117">
    <property type="protein sequence ID" value="MBO8450715.1"/>
    <property type="molecule type" value="Genomic_DNA"/>
</dbReference>
<evidence type="ECO:0000313" key="14">
    <source>
        <dbReference type="EMBL" id="MBO8450715.1"/>
    </source>
</evidence>
<keyword evidence="6 10" id="KW-0784">Thiamine biosynthesis</keyword>
<organism evidence="14 15">
    <name type="scientific">Candidatus Avitreponema avistercoris</name>
    <dbReference type="NCBI Taxonomy" id="2840705"/>
    <lineage>
        <taxon>Bacteria</taxon>
        <taxon>Pseudomonadati</taxon>
        <taxon>Spirochaetota</taxon>
        <taxon>Spirochaetia</taxon>
        <taxon>Spirochaetales</taxon>
        <taxon>Candidatus Avitreponema</taxon>
    </lineage>
</organism>
<feature type="binding site" evidence="10">
    <location>
        <begin position="137"/>
        <end position="139"/>
    </location>
    <ligand>
        <name>2-[(2R,5Z)-2-carboxy-4-methylthiazol-5(2H)-ylidene]ethyl phosphate</name>
        <dbReference type="ChEBI" id="CHEBI:62899"/>
    </ligand>
</feature>
<dbReference type="NCBIfam" id="TIGR00693">
    <property type="entry name" value="thiE"/>
    <property type="match status" value="1"/>
</dbReference>
<keyword evidence="5 10" id="KW-0460">Magnesium</keyword>
<dbReference type="GO" id="GO:0009228">
    <property type="term" value="P:thiamine biosynthetic process"/>
    <property type="evidence" value="ECO:0007669"/>
    <property type="project" value="UniProtKB-KW"/>
</dbReference>
<comment type="caution">
    <text evidence="14">The sequence shown here is derived from an EMBL/GenBank/DDBJ whole genome shotgun (WGS) entry which is preliminary data.</text>
</comment>
<evidence type="ECO:0000256" key="8">
    <source>
        <dbReference type="ARBA" id="ARBA00047851"/>
    </source>
</evidence>
<reference evidence="14" key="2">
    <citation type="journal article" date="2021" name="PeerJ">
        <title>Extensive microbial diversity within the chicken gut microbiome revealed by metagenomics and culture.</title>
        <authorList>
            <person name="Gilroy R."/>
            <person name="Ravi A."/>
            <person name="Getino M."/>
            <person name="Pursley I."/>
            <person name="Horton D.L."/>
            <person name="Alikhan N.F."/>
            <person name="Baker D."/>
            <person name="Gharbi K."/>
            <person name="Hall N."/>
            <person name="Watson M."/>
            <person name="Adriaenssens E.M."/>
            <person name="Foster-Nyarko E."/>
            <person name="Jarju S."/>
            <person name="Secka A."/>
            <person name="Antonio M."/>
            <person name="Oren A."/>
            <person name="Chaudhuri R.R."/>
            <person name="La Ragione R."/>
            <person name="Hildebrand F."/>
            <person name="Pallen M.J."/>
        </authorList>
    </citation>
    <scope>NUCLEOTIDE SEQUENCE</scope>
    <source>
        <strain evidence="14">B3-4054</strain>
    </source>
</reference>
<dbReference type="HAMAP" id="MF_00097">
    <property type="entry name" value="TMP_synthase"/>
    <property type="match status" value="1"/>
</dbReference>
<keyword evidence="3 10" id="KW-0808">Transferase</keyword>
<evidence type="ECO:0000313" key="15">
    <source>
        <dbReference type="Proteomes" id="UP000823616"/>
    </source>
</evidence>
<reference evidence="14" key="1">
    <citation type="submission" date="2020-10" db="EMBL/GenBank/DDBJ databases">
        <authorList>
            <person name="Gilroy R."/>
        </authorList>
    </citation>
    <scope>NUCLEOTIDE SEQUENCE</scope>
    <source>
        <strain evidence="14">B3-4054</strain>
    </source>
</reference>
<dbReference type="InterPro" id="IPR022998">
    <property type="entry name" value="ThiamineP_synth_TenI"/>
</dbReference>
<sequence length="213" mass="22638">MKCARDSMLLYAVTDRAWLRGQTLAQQVEAALKGGATCVQLREKDADDGFFLEEAVQLAALCRRYKVPFIVNDRADIAVECGADGVHVGQDDMAVSDVRRITGNGMLLGVSVRTVQEAGEAVRCGADYLGVGAMFPTDTKSDAGVVSKETVRDICRAVNVPVVAIGGIKRHNMAEFAGLGLSGFALVSAIFAADNIEAECRLLRALAEKTVAT</sequence>
<dbReference type="EC" id="2.5.1.3" evidence="10"/>
<evidence type="ECO:0000256" key="10">
    <source>
        <dbReference type="HAMAP-Rule" id="MF_00097"/>
    </source>
</evidence>
<feature type="binding site" evidence="10">
    <location>
        <position position="167"/>
    </location>
    <ligand>
        <name>2-[(2R,5Z)-2-carboxy-4-methylthiazol-5(2H)-ylidene]ethyl phosphate</name>
        <dbReference type="ChEBI" id="CHEBI:62899"/>
    </ligand>
</feature>
<dbReference type="PANTHER" id="PTHR20857">
    <property type="entry name" value="THIAMINE-PHOSPHATE PYROPHOSPHORYLASE"/>
    <property type="match status" value="1"/>
</dbReference>
<comment type="catalytic activity">
    <reaction evidence="8 10 11">
        <text>2-(2-carboxy-4-methylthiazol-5-yl)ethyl phosphate + 4-amino-2-methyl-5-(diphosphooxymethyl)pyrimidine + 2 H(+) = thiamine phosphate + CO2 + diphosphate</text>
        <dbReference type="Rhea" id="RHEA:47848"/>
        <dbReference type="ChEBI" id="CHEBI:15378"/>
        <dbReference type="ChEBI" id="CHEBI:16526"/>
        <dbReference type="ChEBI" id="CHEBI:33019"/>
        <dbReference type="ChEBI" id="CHEBI:37575"/>
        <dbReference type="ChEBI" id="CHEBI:57841"/>
        <dbReference type="ChEBI" id="CHEBI:62890"/>
        <dbReference type="EC" id="2.5.1.3"/>
    </reaction>
</comment>
<evidence type="ECO:0000256" key="4">
    <source>
        <dbReference type="ARBA" id="ARBA00022723"/>
    </source>
</evidence>
<evidence type="ECO:0000256" key="5">
    <source>
        <dbReference type="ARBA" id="ARBA00022842"/>
    </source>
</evidence>
<dbReference type="GO" id="GO:0009229">
    <property type="term" value="P:thiamine diphosphate biosynthetic process"/>
    <property type="evidence" value="ECO:0007669"/>
    <property type="project" value="UniProtKB-UniRule"/>
</dbReference>
<evidence type="ECO:0000259" key="13">
    <source>
        <dbReference type="Pfam" id="PF02581"/>
    </source>
</evidence>
<evidence type="ECO:0000256" key="2">
    <source>
        <dbReference type="ARBA" id="ARBA00005165"/>
    </source>
</evidence>
<accession>A0A9D9EPH8</accession>
<evidence type="ECO:0000256" key="6">
    <source>
        <dbReference type="ARBA" id="ARBA00022977"/>
    </source>
</evidence>
<dbReference type="Pfam" id="PF02581">
    <property type="entry name" value="TMP-TENI"/>
    <property type="match status" value="1"/>
</dbReference>
<comment type="catalytic activity">
    <reaction evidence="7 10 11">
        <text>4-methyl-5-(2-phosphooxyethyl)-thiazole + 4-amino-2-methyl-5-(diphosphooxymethyl)pyrimidine + H(+) = thiamine phosphate + diphosphate</text>
        <dbReference type="Rhea" id="RHEA:22328"/>
        <dbReference type="ChEBI" id="CHEBI:15378"/>
        <dbReference type="ChEBI" id="CHEBI:33019"/>
        <dbReference type="ChEBI" id="CHEBI:37575"/>
        <dbReference type="ChEBI" id="CHEBI:57841"/>
        <dbReference type="ChEBI" id="CHEBI:58296"/>
        <dbReference type="EC" id="2.5.1.3"/>
    </reaction>
</comment>
<feature type="binding site" evidence="10">
    <location>
        <position position="92"/>
    </location>
    <ligand>
        <name>Mg(2+)</name>
        <dbReference type="ChEBI" id="CHEBI:18420"/>
    </ligand>
</feature>
<evidence type="ECO:0000256" key="9">
    <source>
        <dbReference type="ARBA" id="ARBA00047883"/>
    </source>
</evidence>
<dbReference type="GO" id="GO:0004789">
    <property type="term" value="F:thiamine-phosphate diphosphorylase activity"/>
    <property type="evidence" value="ECO:0007669"/>
    <property type="project" value="UniProtKB-UniRule"/>
</dbReference>
<feature type="domain" description="Thiamine phosphate synthase/TenI" evidence="13">
    <location>
        <begin position="10"/>
        <end position="190"/>
    </location>
</feature>
<dbReference type="GO" id="GO:0005737">
    <property type="term" value="C:cytoplasm"/>
    <property type="evidence" value="ECO:0007669"/>
    <property type="project" value="TreeGrafter"/>
</dbReference>
<proteinExistence type="inferred from homology"/>
<feature type="binding site" evidence="10">
    <location>
        <begin position="40"/>
        <end position="44"/>
    </location>
    <ligand>
        <name>4-amino-2-methyl-5-(diphosphooxymethyl)pyrimidine</name>
        <dbReference type="ChEBI" id="CHEBI:57841"/>
    </ligand>
</feature>
<keyword evidence="4 10" id="KW-0479">Metal-binding</keyword>
<comment type="function">
    <text evidence="1 10">Condenses 4-methyl-5-(beta-hydroxyethyl)thiazole monophosphate (THZ-P) and 2-methyl-4-amino-5-hydroxymethyl pyrimidine pyrophosphate (HMP-PP) to form thiamine monophosphate (TMP).</text>
</comment>
<dbReference type="SUPFAM" id="SSF51391">
    <property type="entry name" value="Thiamin phosphate synthase"/>
    <property type="match status" value="1"/>
</dbReference>
<dbReference type="GO" id="GO:0000287">
    <property type="term" value="F:magnesium ion binding"/>
    <property type="evidence" value="ECO:0007669"/>
    <property type="project" value="UniProtKB-UniRule"/>
</dbReference>
<dbReference type="Proteomes" id="UP000823616">
    <property type="component" value="Unassembled WGS sequence"/>
</dbReference>
<dbReference type="InterPro" id="IPR034291">
    <property type="entry name" value="TMP_synthase"/>
</dbReference>
<feature type="binding site" evidence="10">
    <location>
        <position position="72"/>
    </location>
    <ligand>
        <name>4-amino-2-methyl-5-(diphosphooxymethyl)pyrimidine</name>
        <dbReference type="ChEBI" id="CHEBI:57841"/>
    </ligand>
</feature>
<evidence type="ECO:0000256" key="7">
    <source>
        <dbReference type="ARBA" id="ARBA00047334"/>
    </source>
</evidence>
<comment type="pathway">
    <text evidence="2 10 12">Cofactor biosynthesis; thiamine diphosphate biosynthesis; thiamine phosphate from 4-amino-2-methyl-5-diphosphomethylpyrimidine and 4-methyl-5-(2-phosphoethyl)-thiazole: step 1/1.</text>
</comment>
<protein>
    <recommendedName>
        <fullName evidence="10">Thiamine-phosphate synthase</fullName>
        <shortName evidence="10">TP synthase</shortName>
        <shortName evidence="10">TPS</shortName>
        <ecNumber evidence="10">2.5.1.3</ecNumber>
    </recommendedName>
    <alternativeName>
        <fullName evidence="10">Thiamine-phosphate pyrophosphorylase</fullName>
        <shortName evidence="10">TMP pyrophosphorylase</shortName>
        <shortName evidence="10">TMP-PPase</shortName>
    </alternativeName>
</protein>
<dbReference type="AlphaFoldDB" id="A0A9D9EPH8"/>
<evidence type="ECO:0000256" key="1">
    <source>
        <dbReference type="ARBA" id="ARBA00003814"/>
    </source>
</evidence>
<feature type="binding site" evidence="10">
    <location>
        <begin position="187"/>
        <end position="188"/>
    </location>
    <ligand>
        <name>2-[(2R,5Z)-2-carboxy-4-methylthiazol-5(2H)-ylidene]ethyl phosphate</name>
        <dbReference type="ChEBI" id="CHEBI:62899"/>
    </ligand>
</feature>
<dbReference type="FunFam" id="3.20.20.70:FF:000096">
    <property type="entry name" value="Thiamine-phosphate synthase"/>
    <property type="match status" value="1"/>
</dbReference>
<name>A0A9D9EPH8_9SPIR</name>
<comment type="catalytic activity">
    <reaction evidence="9 10 11">
        <text>2-[(2R,5Z)-2-carboxy-4-methylthiazol-5(2H)-ylidene]ethyl phosphate + 4-amino-2-methyl-5-(diphosphooxymethyl)pyrimidine + 2 H(+) = thiamine phosphate + CO2 + diphosphate</text>
        <dbReference type="Rhea" id="RHEA:47844"/>
        <dbReference type="ChEBI" id="CHEBI:15378"/>
        <dbReference type="ChEBI" id="CHEBI:16526"/>
        <dbReference type="ChEBI" id="CHEBI:33019"/>
        <dbReference type="ChEBI" id="CHEBI:37575"/>
        <dbReference type="ChEBI" id="CHEBI:57841"/>
        <dbReference type="ChEBI" id="CHEBI:62899"/>
        <dbReference type="EC" id="2.5.1.3"/>
    </reaction>
</comment>
<dbReference type="Gene3D" id="3.20.20.70">
    <property type="entry name" value="Aldolase class I"/>
    <property type="match status" value="1"/>
</dbReference>
<evidence type="ECO:0000256" key="11">
    <source>
        <dbReference type="RuleBase" id="RU003826"/>
    </source>
</evidence>
<feature type="binding site" evidence="10">
    <location>
        <position position="140"/>
    </location>
    <ligand>
        <name>4-amino-2-methyl-5-(diphosphooxymethyl)pyrimidine</name>
        <dbReference type="ChEBI" id="CHEBI:57841"/>
    </ligand>
</feature>